<proteinExistence type="predicted"/>
<organism evidence="1 2">
    <name type="scientific">Phlebiopsis gigantea (strain 11061_1 CR5-6)</name>
    <name type="common">White-rot fungus</name>
    <name type="synonym">Peniophora gigantea</name>
    <dbReference type="NCBI Taxonomy" id="745531"/>
    <lineage>
        <taxon>Eukaryota</taxon>
        <taxon>Fungi</taxon>
        <taxon>Dikarya</taxon>
        <taxon>Basidiomycota</taxon>
        <taxon>Agaricomycotina</taxon>
        <taxon>Agaricomycetes</taxon>
        <taxon>Polyporales</taxon>
        <taxon>Phanerochaetaceae</taxon>
        <taxon>Phlebiopsis</taxon>
    </lineage>
</organism>
<dbReference type="Proteomes" id="UP000053257">
    <property type="component" value="Unassembled WGS sequence"/>
</dbReference>
<evidence type="ECO:0000313" key="1">
    <source>
        <dbReference type="EMBL" id="KIP05574.1"/>
    </source>
</evidence>
<dbReference type="HOGENOM" id="CLU_1644323_0_0_1"/>
<accession>A0A0C3NKN7</accession>
<dbReference type="EMBL" id="KN840539">
    <property type="protein sequence ID" value="KIP05574.1"/>
    <property type="molecule type" value="Genomic_DNA"/>
</dbReference>
<dbReference type="AlphaFoldDB" id="A0A0C3NKN7"/>
<name>A0A0C3NKN7_PHLG1</name>
<keyword evidence="2" id="KW-1185">Reference proteome</keyword>
<reference evidence="1 2" key="1">
    <citation type="journal article" date="2014" name="PLoS Genet.">
        <title>Analysis of the Phlebiopsis gigantea genome, transcriptome and secretome provides insight into its pioneer colonization strategies of wood.</title>
        <authorList>
            <person name="Hori C."/>
            <person name="Ishida T."/>
            <person name="Igarashi K."/>
            <person name="Samejima M."/>
            <person name="Suzuki H."/>
            <person name="Master E."/>
            <person name="Ferreira P."/>
            <person name="Ruiz-Duenas F.J."/>
            <person name="Held B."/>
            <person name="Canessa P."/>
            <person name="Larrondo L.F."/>
            <person name="Schmoll M."/>
            <person name="Druzhinina I.S."/>
            <person name="Kubicek C.P."/>
            <person name="Gaskell J.A."/>
            <person name="Kersten P."/>
            <person name="St John F."/>
            <person name="Glasner J."/>
            <person name="Sabat G."/>
            <person name="Splinter BonDurant S."/>
            <person name="Syed K."/>
            <person name="Yadav J."/>
            <person name="Mgbeahuruike A.C."/>
            <person name="Kovalchuk A."/>
            <person name="Asiegbu F.O."/>
            <person name="Lackner G."/>
            <person name="Hoffmeister D."/>
            <person name="Rencoret J."/>
            <person name="Gutierrez A."/>
            <person name="Sun H."/>
            <person name="Lindquist E."/>
            <person name="Barry K."/>
            <person name="Riley R."/>
            <person name="Grigoriev I.V."/>
            <person name="Henrissat B."/>
            <person name="Kues U."/>
            <person name="Berka R.M."/>
            <person name="Martinez A.T."/>
            <person name="Covert S.F."/>
            <person name="Blanchette R.A."/>
            <person name="Cullen D."/>
        </authorList>
    </citation>
    <scope>NUCLEOTIDE SEQUENCE [LARGE SCALE GENOMIC DNA]</scope>
    <source>
        <strain evidence="1 2">11061_1 CR5-6</strain>
    </source>
</reference>
<gene>
    <name evidence="1" type="ORF">PHLGIDRAFT_146068</name>
</gene>
<protein>
    <submittedName>
        <fullName evidence="1">Uncharacterized protein</fullName>
    </submittedName>
</protein>
<sequence length="161" mass="17060">MLVAKPPQSLVVRRLAPAHPPATHYADHGSLSPEAAVIDIESRQDHYDGSSYAAEPRHYSVDLSLNTSTSAACHDDGREVRKAQAAGGYLVIDDGSRTGLQMAGEGASSLTVSRLATCAIQTGARTKHVFSVDTILKARWLGRPCVATETPCCRNSSVDAS</sequence>
<evidence type="ECO:0000313" key="2">
    <source>
        <dbReference type="Proteomes" id="UP000053257"/>
    </source>
</evidence>